<protein>
    <recommendedName>
        <fullName evidence="3">DUF7610 domain-containing protein</fullName>
    </recommendedName>
</protein>
<evidence type="ECO:0000313" key="5">
    <source>
        <dbReference type="Proteomes" id="UP001327560"/>
    </source>
</evidence>
<sequence>MKRRPIMERPYAALHKNLAELESRLRELAVVNPDSFKHQMICDEMAGKIEFVKALLAAEMEIHANSPPLHILHLAERLGTVEEELRRWDSFNVSPKDDDLPRAAMCMCTDECFDVDVGEEEEVVVAEEEEDEDYDVPKPEREEEDDGVEVPEPEDFGTVMDENLEYLGQRRSEESNSGSSEAGDTEQSRRTESRCRFIGAATALAATLAIGIWLATNFHSVEDEFFLVPT</sequence>
<feature type="transmembrane region" description="Helical" evidence="2">
    <location>
        <begin position="197"/>
        <end position="216"/>
    </location>
</feature>
<dbReference type="EMBL" id="CP136893">
    <property type="protein sequence ID" value="WOL05653.1"/>
    <property type="molecule type" value="Genomic_DNA"/>
</dbReference>
<feature type="compositionally biased region" description="Acidic residues" evidence="1">
    <location>
        <begin position="124"/>
        <end position="134"/>
    </location>
</feature>
<name>A0AAQ3QDY7_9LILI</name>
<evidence type="ECO:0000256" key="2">
    <source>
        <dbReference type="SAM" id="Phobius"/>
    </source>
</evidence>
<keyword evidence="5" id="KW-1185">Reference proteome</keyword>
<accession>A0AAQ3QDY7</accession>
<feature type="domain" description="DUF7610" evidence="3">
    <location>
        <begin position="14"/>
        <end position="91"/>
    </location>
</feature>
<gene>
    <name evidence="4" type="ORF">Cni_G14382</name>
</gene>
<feature type="compositionally biased region" description="Acidic residues" evidence="1">
    <location>
        <begin position="142"/>
        <end position="155"/>
    </location>
</feature>
<dbReference type="AlphaFoldDB" id="A0AAQ3QDY7"/>
<evidence type="ECO:0000259" key="3">
    <source>
        <dbReference type="Pfam" id="PF24583"/>
    </source>
</evidence>
<keyword evidence="2" id="KW-1133">Transmembrane helix</keyword>
<keyword evidence="2" id="KW-0472">Membrane</keyword>
<dbReference type="InterPro" id="IPR056029">
    <property type="entry name" value="DUF7610"/>
</dbReference>
<organism evidence="4 5">
    <name type="scientific">Canna indica</name>
    <name type="common">Indian-shot</name>
    <dbReference type="NCBI Taxonomy" id="4628"/>
    <lineage>
        <taxon>Eukaryota</taxon>
        <taxon>Viridiplantae</taxon>
        <taxon>Streptophyta</taxon>
        <taxon>Embryophyta</taxon>
        <taxon>Tracheophyta</taxon>
        <taxon>Spermatophyta</taxon>
        <taxon>Magnoliopsida</taxon>
        <taxon>Liliopsida</taxon>
        <taxon>Zingiberales</taxon>
        <taxon>Cannaceae</taxon>
        <taxon>Canna</taxon>
    </lineage>
</organism>
<evidence type="ECO:0000256" key="1">
    <source>
        <dbReference type="SAM" id="MobiDB-lite"/>
    </source>
</evidence>
<reference evidence="4 5" key="1">
    <citation type="submission" date="2023-10" db="EMBL/GenBank/DDBJ databases">
        <title>Chromosome-scale genome assembly provides insights into flower coloration mechanisms of Canna indica.</title>
        <authorList>
            <person name="Li C."/>
        </authorList>
    </citation>
    <scope>NUCLEOTIDE SEQUENCE [LARGE SCALE GENOMIC DNA]</scope>
    <source>
        <tissue evidence="4">Flower</tissue>
    </source>
</reference>
<keyword evidence="2" id="KW-0812">Transmembrane</keyword>
<proteinExistence type="predicted"/>
<dbReference type="Proteomes" id="UP001327560">
    <property type="component" value="Chromosome 4"/>
</dbReference>
<dbReference type="Pfam" id="PF24583">
    <property type="entry name" value="DUF7610"/>
    <property type="match status" value="1"/>
</dbReference>
<evidence type="ECO:0000313" key="4">
    <source>
        <dbReference type="EMBL" id="WOL05653.1"/>
    </source>
</evidence>
<feature type="region of interest" description="Disordered" evidence="1">
    <location>
        <begin position="124"/>
        <end position="192"/>
    </location>
</feature>